<dbReference type="InterPro" id="IPR008930">
    <property type="entry name" value="Terpenoid_cyclase/PrenylTrfase"/>
</dbReference>
<dbReference type="GO" id="GO:0005615">
    <property type="term" value="C:extracellular space"/>
    <property type="evidence" value="ECO:0007669"/>
    <property type="project" value="InterPro"/>
</dbReference>
<dbReference type="SMART" id="SM01419">
    <property type="entry name" value="Thiol-ester_cl"/>
    <property type="match status" value="1"/>
</dbReference>
<dbReference type="Gene3D" id="2.60.40.1940">
    <property type="match status" value="1"/>
</dbReference>
<evidence type="ECO:0000259" key="11">
    <source>
        <dbReference type="SMART" id="SM01361"/>
    </source>
</evidence>
<dbReference type="GO" id="GO:0004867">
    <property type="term" value="F:serine-type endopeptidase inhibitor activity"/>
    <property type="evidence" value="ECO:0007669"/>
    <property type="project" value="UniProtKB-KW"/>
</dbReference>
<dbReference type="Pfam" id="PF17791">
    <property type="entry name" value="MG3"/>
    <property type="match status" value="1"/>
</dbReference>
<dbReference type="FunFam" id="1.50.10.20:FF:000001">
    <property type="entry name" value="CD109 isoform 1"/>
    <property type="match status" value="1"/>
</dbReference>
<evidence type="ECO:0000256" key="2">
    <source>
        <dbReference type="ARBA" id="ARBA00022690"/>
    </source>
</evidence>
<dbReference type="InterPro" id="IPR002890">
    <property type="entry name" value="MG2"/>
</dbReference>
<keyword evidence="5" id="KW-0882">Thioester bond</keyword>
<dbReference type="Proteomes" id="UP000823561">
    <property type="component" value="Chromosome 8"/>
</dbReference>
<dbReference type="SUPFAM" id="SSF49410">
    <property type="entry name" value="Alpha-macroglobulin receptor domain"/>
    <property type="match status" value="1"/>
</dbReference>
<evidence type="ECO:0000256" key="5">
    <source>
        <dbReference type="ARBA" id="ARBA00022966"/>
    </source>
</evidence>
<dbReference type="EMBL" id="JADWDJ010000008">
    <property type="protein sequence ID" value="KAG5276588.1"/>
    <property type="molecule type" value="Genomic_DNA"/>
</dbReference>
<evidence type="ECO:0000256" key="8">
    <source>
        <dbReference type="SAM" id="SignalP"/>
    </source>
</evidence>
<accession>A0AAV6GN11</accession>
<comment type="similarity">
    <text evidence="1">Belongs to the protease inhibitor I39 (alpha-2-macroglobulin) family.</text>
</comment>
<keyword evidence="3 8" id="KW-0732">Signal</keyword>
<dbReference type="Gene3D" id="2.60.120.1540">
    <property type="match status" value="1"/>
</dbReference>
<sequence>MEWLQVFGLFGFFVCFSGAQTTQSPSSSPSYLITGPRVLRYGIPTSLSVTVLRDSPVRVVSEIFNLNMSISKTETIIPGGSTGLQELPAVPESDMSYWQPYELVIKGYDGGSVVFTNSTYLRFIPRSSSTFIQTDKPNYKPGQVVKIRAVSIHPDGQPFESQVDMVIKDPRGNMIRQWLSVDSVLGIISKEFQLSQNPPLGMWTIMTTVNEATKEKHFHVNHYVLPNFEIKVEVPEVMLQHEPFSGTVHAQYMYGKPVYGHLNITYTHFFHGIDVDYHKEKEIDGTAEFTFYMPDYTESKRSADYMYQYYEGYGGDEYVNITVSVTDYTTGLTYHRNVVVTLVKCQYKLAFHGYPNIIKPSLNFSAQVKVSTYDRSPLSMEDQGKMLRLSISQQKRSPWSWRQEDLDILVPRMHNMSMDYPGPSEEIPVIEMSIPVPADGIVPFHVRLSDKVATLNIEAWFEDAHKGLQLYNTYSSPSQSYIQLHRHGDPKIGHLLQLTVLSSFPLNEFHYLVIGRGQLLSAGTESSSSFSLTPDESWAPEACVLVYCIRPDGEIINDVLRVPIHQVLRNTVSLSWSRDRVEPGEEVRLGVSVSEPGSVVGILVVDKATHQPGNDNDITQEKVLEELAHYNMGGGSTDVKKMGDPYSVFTGSNLMVLTDANLDRRTDWRPEFPGEIVMYNEEMDVPMNDDVVVRQNFPETWLWLDADLGGSTGKNFSVTVPDSITSWVATAFVMSETLGLGIVNSPAELTVFQDFFLALNLPVYIIRGELLVLEVNLFNYLDEDLEVMVIVAESASFEFVFPDTDGVSMASTRTVSVWSQNGTSVLFPIRPTVLGEMPISVKAISSYNSDAVHKTVLVKPEGIEQSFTQTLFLDLPPTQSTISREISFTFPPDVVLGSESARVTAVGDILGPSITGLESLIQMPYGCGEQNMINFAPNIYILQYLANTGQDDSKTRERAISFMMQGYERELSYQRMDGSFSAFGDSDQSGSTWLSAFVLRCFLQARSFIPIDPRVLDRTAMWLTAQQDPSGQFSETGRVIHTELQGGLDGPVSLTAYALMALLEDDTYKNMYTSQVSMAQSFLESRVSHGVSSDYSLCLVTYALSLTNSGSARAALDELMERAVETDGVPMWSKPDAGLAESWQPRSSDIEMAAYVLLSLRRLGLLVEGIPLMKWLSQQRNHLGGYGSTQDTIIALQALAEYAVFSGSELIDLNVEVQTDSLNTVATFNIDGTNYGLYQTQEIEAETDIQLQVTAEGKGFALFQMTVFYNVESAGFSRRRRGADMHEAFSLYIDTFDMGTKYVHLLICVSLYEGLGLNRTGMAILEVGLLSGFVLAQDSLQTDDLVRKVETLPGKVILYLDSISTEELCINFPILLEHKVAKVQDAVVVVYDYYEPRRKTVRMYNSWMRTDMSACMFCGEDCSECGGSHNDYDDYYVSASPSMHCLRDVHLLSVALLLLSRVW</sequence>
<dbReference type="InterPro" id="IPR041555">
    <property type="entry name" value="MG3"/>
</dbReference>
<dbReference type="Gene3D" id="2.20.130.20">
    <property type="match status" value="1"/>
</dbReference>
<reference evidence="12" key="1">
    <citation type="submission" date="2020-10" db="EMBL/GenBank/DDBJ databases">
        <title>Chromosome-scale genome assembly of the Allis shad, Alosa alosa.</title>
        <authorList>
            <person name="Margot Z."/>
            <person name="Christophe K."/>
            <person name="Cabau C."/>
            <person name="Louis A."/>
            <person name="Berthelot C."/>
            <person name="Parey E."/>
            <person name="Roest Crollius H."/>
            <person name="Montfort J."/>
            <person name="Robinson-Rechavi M."/>
            <person name="Bucao C."/>
            <person name="Bouchez O."/>
            <person name="Gislard M."/>
            <person name="Lluch J."/>
            <person name="Milhes M."/>
            <person name="Lampietro C."/>
            <person name="Lopez Roques C."/>
            <person name="Donnadieu C."/>
            <person name="Braasch I."/>
            <person name="Desvignes T."/>
            <person name="Postlethwait J."/>
            <person name="Bobe J."/>
            <person name="Guiguen Y."/>
        </authorList>
    </citation>
    <scope>NUCLEOTIDE SEQUENCE</scope>
    <source>
        <strain evidence="12">M-15738</strain>
        <tissue evidence="12">Blood</tissue>
    </source>
</reference>
<dbReference type="PANTHER" id="PTHR11412:SF136">
    <property type="entry name" value="CD109 ANTIGEN"/>
    <property type="match status" value="1"/>
</dbReference>
<name>A0AAV6GN11_9TELE</name>
<feature type="signal peptide" evidence="8">
    <location>
        <begin position="1"/>
        <end position="19"/>
    </location>
</feature>
<feature type="domain" description="Alpha-macroglobulin receptor-binding" evidence="11">
    <location>
        <begin position="1320"/>
        <end position="1404"/>
    </location>
</feature>
<feature type="chain" id="PRO_5043652694" description="CD109 antigen-like" evidence="8">
    <location>
        <begin position="20"/>
        <end position="1463"/>
    </location>
</feature>
<protein>
    <recommendedName>
        <fullName evidence="14">CD109 antigen-like</fullName>
    </recommendedName>
</protein>
<dbReference type="SUPFAM" id="SSF48239">
    <property type="entry name" value="Terpenoid cyclases/Protein prenyltransferases"/>
    <property type="match status" value="1"/>
</dbReference>
<evidence type="ECO:0000256" key="6">
    <source>
        <dbReference type="ARBA" id="ARBA00023157"/>
    </source>
</evidence>
<dbReference type="FunFam" id="2.60.40.1930:FF:000001">
    <property type="entry name" value="CD109 isoform 3"/>
    <property type="match status" value="1"/>
</dbReference>
<keyword evidence="13" id="KW-1185">Reference proteome</keyword>
<dbReference type="SMART" id="SM01359">
    <property type="entry name" value="A2M_N_2"/>
    <property type="match status" value="1"/>
</dbReference>
<evidence type="ECO:0000256" key="3">
    <source>
        <dbReference type="ARBA" id="ARBA00022729"/>
    </source>
</evidence>
<evidence type="ECO:0000256" key="7">
    <source>
        <dbReference type="ARBA" id="ARBA00023180"/>
    </source>
</evidence>
<dbReference type="Gene3D" id="2.60.40.1930">
    <property type="match status" value="3"/>
</dbReference>
<dbReference type="Pfam" id="PF07678">
    <property type="entry name" value="TED_complement"/>
    <property type="match status" value="1"/>
</dbReference>
<gene>
    <name evidence="12" type="ORF">AALO_G00107400</name>
</gene>
<comment type="caution">
    <text evidence="12">The sequence shown here is derived from an EMBL/GenBank/DDBJ whole genome shotgun (WGS) entry which is preliminary data.</text>
</comment>
<dbReference type="SMART" id="SM01361">
    <property type="entry name" value="A2M_recep"/>
    <property type="match status" value="1"/>
</dbReference>
<dbReference type="InterPro" id="IPR009048">
    <property type="entry name" value="A-macroglobulin_rcpt-bd"/>
</dbReference>
<dbReference type="InterPro" id="IPR050473">
    <property type="entry name" value="A2M/Complement_sys"/>
</dbReference>
<dbReference type="Pfam" id="PF07703">
    <property type="entry name" value="A2M_BRD"/>
    <property type="match status" value="1"/>
</dbReference>
<evidence type="ECO:0008006" key="14">
    <source>
        <dbReference type="Google" id="ProtNLM"/>
    </source>
</evidence>
<dbReference type="InterPro" id="IPR001599">
    <property type="entry name" value="Macroglobln_a2"/>
</dbReference>
<evidence type="ECO:0000256" key="1">
    <source>
        <dbReference type="ARBA" id="ARBA00010952"/>
    </source>
</evidence>
<dbReference type="Gene3D" id="6.20.50.160">
    <property type="match status" value="1"/>
</dbReference>
<keyword evidence="4" id="KW-0722">Serine protease inhibitor</keyword>
<dbReference type="InterPro" id="IPR013783">
    <property type="entry name" value="Ig-like_fold"/>
</dbReference>
<dbReference type="Pfam" id="PF01835">
    <property type="entry name" value="MG2"/>
    <property type="match status" value="1"/>
</dbReference>
<keyword evidence="6" id="KW-1015">Disulfide bond</keyword>
<dbReference type="PROSITE" id="PS00477">
    <property type="entry name" value="ALPHA_2_MACROGLOBULIN"/>
    <property type="match status" value="1"/>
</dbReference>
<dbReference type="Gene3D" id="2.60.40.10">
    <property type="entry name" value="Immunoglobulins"/>
    <property type="match status" value="2"/>
</dbReference>
<keyword evidence="2" id="KW-0646">Protease inhibitor</keyword>
<dbReference type="Pfam" id="PF00207">
    <property type="entry name" value="A2M"/>
    <property type="match status" value="1"/>
</dbReference>
<dbReference type="InterPro" id="IPR047565">
    <property type="entry name" value="Alpha-macroglob_thiol-ester_cl"/>
</dbReference>
<feature type="domain" description="Alpha-2-macroglobulin" evidence="10">
    <location>
        <begin position="700"/>
        <end position="791"/>
    </location>
</feature>
<dbReference type="PANTHER" id="PTHR11412">
    <property type="entry name" value="MACROGLOBULIN / COMPLEMENT"/>
    <property type="match status" value="1"/>
</dbReference>
<dbReference type="Gene3D" id="2.60.40.690">
    <property type="entry name" value="Alpha-macroglobulin, receptor-binding domain"/>
    <property type="match status" value="1"/>
</dbReference>
<dbReference type="InterPro" id="IPR011625">
    <property type="entry name" value="A2M_N_BRD"/>
</dbReference>
<evidence type="ECO:0000259" key="9">
    <source>
        <dbReference type="SMART" id="SM01359"/>
    </source>
</evidence>
<feature type="domain" description="Alpha-2-macroglobulin bait region" evidence="9">
    <location>
        <begin position="482"/>
        <end position="612"/>
    </location>
</feature>
<proteinExistence type="inferred from homology"/>
<dbReference type="InterPro" id="IPR041813">
    <property type="entry name" value="A2M_TED"/>
</dbReference>
<evidence type="ECO:0000256" key="4">
    <source>
        <dbReference type="ARBA" id="ARBA00022900"/>
    </source>
</evidence>
<dbReference type="Gene3D" id="1.50.10.20">
    <property type="match status" value="1"/>
</dbReference>
<dbReference type="CDD" id="cd02897">
    <property type="entry name" value="A2M_2"/>
    <property type="match status" value="1"/>
</dbReference>
<dbReference type="InterPro" id="IPR036595">
    <property type="entry name" value="A-macroglobulin_rcpt-bd_sf"/>
</dbReference>
<dbReference type="InterPro" id="IPR019742">
    <property type="entry name" value="MacrogloblnA2_CS"/>
</dbReference>
<dbReference type="InterPro" id="IPR011626">
    <property type="entry name" value="Alpha-macroglobulin_TED"/>
</dbReference>
<keyword evidence="7" id="KW-0325">Glycoprotein</keyword>
<evidence type="ECO:0000313" key="13">
    <source>
        <dbReference type="Proteomes" id="UP000823561"/>
    </source>
</evidence>
<evidence type="ECO:0000259" key="10">
    <source>
        <dbReference type="SMART" id="SM01360"/>
    </source>
</evidence>
<evidence type="ECO:0000313" key="12">
    <source>
        <dbReference type="EMBL" id="KAG5276588.1"/>
    </source>
</evidence>
<dbReference type="Pfam" id="PF07677">
    <property type="entry name" value="A2M_recep"/>
    <property type="match status" value="1"/>
</dbReference>
<organism evidence="12 13">
    <name type="scientific">Alosa alosa</name>
    <name type="common">allis shad</name>
    <dbReference type="NCBI Taxonomy" id="278164"/>
    <lineage>
        <taxon>Eukaryota</taxon>
        <taxon>Metazoa</taxon>
        <taxon>Chordata</taxon>
        <taxon>Craniata</taxon>
        <taxon>Vertebrata</taxon>
        <taxon>Euteleostomi</taxon>
        <taxon>Actinopterygii</taxon>
        <taxon>Neopterygii</taxon>
        <taxon>Teleostei</taxon>
        <taxon>Clupei</taxon>
        <taxon>Clupeiformes</taxon>
        <taxon>Clupeoidei</taxon>
        <taxon>Clupeidae</taxon>
        <taxon>Alosa</taxon>
    </lineage>
</organism>
<dbReference type="SMART" id="SM01360">
    <property type="entry name" value="A2M"/>
    <property type="match status" value="1"/>
</dbReference>